<dbReference type="Proteomes" id="UP001620626">
    <property type="component" value="Unassembled WGS sequence"/>
</dbReference>
<name>A0ABD2LYG0_9BILA</name>
<dbReference type="SMART" id="SM01126">
    <property type="entry name" value="DDE_Tnp_IS1595"/>
    <property type="match status" value="1"/>
</dbReference>
<evidence type="ECO:0000313" key="3">
    <source>
        <dbReference type="Proteomes" id="UP001620626"/>
    </source>
</evidence>
<dbReference type="Pfam" id="PF12762">
    <property type="entry name" value="DDE_Tnp_IS1595"/>
    <property type="match status" value="1"/>
</dbReference>
<dbReference type="PANTHER" id="PTHR47163">
    <property type="entry name" value="DDE_TNP_IS1595 DOMAIN-CONTAINING PROTEIN"/>
    <property type="match status" value="1"/>
</dbReference>
<feature type="domain" description="ISXO2-like transposase" evidence="1">
    <location>
        <begin position="60"/>
        <end position="215"/>
    </location>
</feature>
<gene>
    <name evidence="2" type="ORF">niasHT_005870</name>
</gene>
<dbReference type="InterPro" id="IPR024445">
    <property type="entry name" value="Tnp_ISXO2-like"/>
</dbReference>
<evidence type="ECO:0000259" key="1">
    <source>
        <dbReference type="SMART" id="SM01126"/>
    </source>
</evidence>
<keyword evidence="3" id="KW-1185">Reference proteome</keyword>
<dbReference type="AlphaFoldDB" id="A0ABD2LYG0"/>
<reference evidence="2 3" key="1">
    <citation type="submission" date="2024-10" db="EMBL/GenBank/DDBJ databases">
        <authorList>
            <person name="Kim D."/>
        </authorList>
    </citation>
    <scope>NUCLEOTIDE SEQUENCE [LARGE SCALE GENOMIC DNA]</scope>
    <source>
        <strain evidence="2">BH-2024</strain>
    </source>
</reference>
<evidence type="ECO:0000313" key="2">
    <source>
        <dbReference type="EMBL" id="KAL3120307.1"/>
    </source>
</evidence>
<dbReference type="EMBL" id="JBICBT010000215">
    <property type="protein sequence ID" value="KAL3120307.1"/>
    <property type="molecule type" value="Genomic_DNA"/>
</dbReference>
<dbReference type="InterPro" id="IPR053164">
    <property type="entry name" value="IS1016-like_transposase"/>
</dbReference>
<organism evidence="2 3">
    <name type="scientific">Heterodera trifolii</name>
    <dbReference type="NCBI Taxonomy" id="157864"/>
    <lineage>
        <taxon>Eukaryota</taxon>
        <taxon>Metazoa</taxon>
        <taxon>Ecdysozoa</taxon>
        <taxon>Nematoda</taxon>
        <taxon>Chromadorea</taxon>
        <taxon>Rhabditida</taxon>
        <taxon>Tylenchina</taxon>
        <taxon>Tylenchomorpha</taxon>
        <taxon>Tylenchoidea</taxon>
        <taxon>Heteroderidae</taxon>
        <taxon>Heteroderinae</taxon>
        <taxon>Heterodera</taxon>
    </lineage>
</organism>
<sequence length="250" mass="28750">MGPWNFISMPTVTVWHCYGVCRKLKQFSTRHMQSMALDNPIILGGPNRIVQIGTLAFRLTIGGFLRHLPPDESLMCKRKYHVGRMVNEKWVFGMFDTETRIGVLRFIDDRTQRTLFPILQEYVRGGSIIHSDSAAMYVNVRSQQSHIVNIPTIPMPPYRHVWVNHRTNFIDPLTGACTNLVEGFWKNAKQKNKAMSGTTEELLPSYLDEFQWRQLCGKKTTDAFDNILAQIAHFYPVNSNCMRSAISQIN</sequence>
<protein>
    <recommendedName>
        <fullName evidence="1">ISXO2-like transposase domain-containing protein</fullName>
    </recommendedName>
</protein>
<dbReference type="PANTHER" id="PTHR47163:SF2">
    <property type="entry name" value="SI:DKEY-17M8.2"/>
    <property type="match status" value="1"/>
</dbReference>
<comment type="caution">
    <text evidence="2">The sequence shown here is derived from an EMBL/GenBank/DDBJ whole genome shotgun (WGS) entry which is preliminary data.</text>
</comment>
<accession>A0ABD2LYG0</accession>
<proteinExistence type="predicted"/>